<evidence type="ECO:0000256" key="4">
    <source>
        <dbReference type="ARBA" id="ARBA00022475"/>
    </source>
</evidence>
<dbReference type="InterPro" id="IPR004485">
    <property type="entry name" value="Cobalamin_biosynth_CobD/CbiB"/>
</dbReference>
<evidence type="ECO:0000256" key="3">
    <source>
        <dbReference type="ARBA" id="ARBA00006263"/>
    </source>
</evidence>
<comment type="similarity">
    <text evidence="3 9">Belongs to the CobD/CbiB family.</text>
</comment>
<evidence type="ECO:0000256" key="1">
    <source>
        <dbReference type="ARBA" id="ARBA00004651"/>
    </source>
</evidence>
<dbReference type="PANTHER" id="PTHR34308:SF1">
    <property type="entry name" value="COBALAMIN BIOSYNTHESIS PROTEIN CBIB"/>
    <property type="match status" value="1"/>
</dbReference>
<keyword evidence="7 9" id="KW-1133">Transmembrane helix</keyword>
<comment type="function">
    <text evidence="9">Converts cobyric acid to cobinamide by the addition of aminopropanol on the F carboxylic group.</text>
</comment>
<keyword evidence="6 9" id="KW-0812">Transmembrane</keyword>
<dbReference type="HAMAP" id="MF_00024">
    <property type="entry name" value="CobD_CbiB"/>
    <property type="match status" value="1"/>
</dbReference>
<keyword evidence="5 9" id="KW-0169">Cobalamin biosynthesis</keyword>
<reference evidence="10 11" key="1">
    <citation type="submission" date="2018-11" db="EMBL/GenBank/DDBJ databases">
        <title>Genomes From Bacteria Associated with the Canine Oral Cavity: a Test Case for Automated Genome-Based Taxonomic Assignment.</title>
        <authorList>
            <person name="Coil D.A."/>
            <person name="Jospin G."/>
            <person name="Darling A.E."/>
            <person name="Wallis C."/>
            <person name="Davis I.J."/>
            <person name="Harris S."/>
            <person name="Eisen J.A."/>
            <person name="Holcombe L.J."/>
            <person name="O'Flynn C."/>
        </authorList>
    </citation>
    <scope>NUCLEOTIDE SEQUENCE [LARGE SCALE GENOMIC DNA]</scope>
    <source>
        <strain evidence="10 11">OH2822_COT-296</strain>
    </source>
</reference>
<comment type="caution">
    <text evidence="10">The sequence shown here is derived from an EMBL/GenBank/DDBJ whole genome shotgun (WGS) entry which is preliminary data.</text>
</comment>
<dbReference type="Pfam" id="PF03186">
    <property type="entry name" value="CobD_Cbib"/>
    <property type="match status" value="1"/>
</dbReference>
<dbReference type="NCBIfam" id="TIGR00380">
    <property type="entry name" value="cobal_cbiB"/>
    <property type="match status" value="1"/>
</dbReference>
<comment type="pathway">
    <text evidence="2 9">Cofactor biosynthesis; adenosylcobalamin biosynthesis.</text>
</comment>
<evidence type="ECO:0000256" key="5">
    <source>
        <dbReference type="ARBA" id="ARBA00022573"/>
    </source>
</evidence>
<evidence type="ECO:0000256" key="2">
    <source>
        <dbReference type="ARBA" id="ARBA00004953"/>
    </source>
</evidence>
<dbReference type="UniPathway" id="UPA00148"/>
<dbReference type="EMBL" id="RQYT01000001">
    <property type="protein sequence ID" value="RRD51461.1"/>
    <property type="molecule type" value="Genomic_DNA"/>
</dbReference>
<evidence type="ECO:0000256" key="7">
    <source>
        <dbReference type="ARBA" id="ARBA00022989"/>
    </source>
</evidence>
<dbReference type="GO" id="GO:0048472">
    <property type="term" value="F:threonine-phosphate decarboxylase activity"/>
    <property type="evidence" value="ECO:0007669"/>
    <property type="project" value="InterPro"/>
</dbReference>
<keyword evidence="8 9" id="KW-0472">Membrane</keyword>
<proteinExistence type="inferred from homology"/>
<dbReference type="Proteomes" id="UP000280935">
    <property type="component" value="Unassembled WGS sequence"/>
</dbReference>
<dbReference type="PANTHER" id="PTHR34308">
    <property type="entry name" value="COBALAMIN BIOSYNTHESIS PROTEIN CBIB"/>
    <property type="match status" value="1"/>
</dbReference>
<name>A0A3P1WYY6_9ACTN</name>
<protein>
    <recommendedName>
        <fullName evidence="9">Cobalamin biosynthesis protein CobD</fullName>
    </recommendedName>
</protein>
<dbReference type="RefSeq" id="WP_125226562.1">
    <property type="nucleotide sequence ID" value="NZ_RQYT01000001.1"/>
</dbReference>
<organism evidence="10 11">
    <name type="scientific">Arachnia propionica</name>
    <dbReference type="NCBI Taxonomy" id="1750"/>
    <lineage>
        <taxon>Bacteria</taxon>
        <taxon>Bacillati</taxon>
        <taxon>Actinomycetota</taxon>
        <taxon>Actinomycetes</taxon>
        <taxon>Propionibacteriales</taxon>
        <taxon>Propionibacteriaceae</taxon>
        <taxon>Arachnia</taxon>
    </lineage>
</organism>
<dbReference type="GO" id="GO:0005886">
    <property type="term" value="C:plasma membrane"/>
    <property type="evidence" value="ECO:0007669"/>
    <property type="project" value="UniProtKB-SubCell"/>
</dbReference>
<feature type="transmembrane region" description="Helical" evidence="9">
    <location>
        <begin position="291"/>
        <end position="310"/>
    </location>
</feature>
<dbReference type="OrthoDB" id="9811967at2"/>
<gene>
    <name evidence="9" type="primary">cobD</name>
    <name evidence="10" type="ORF">EII35_00825</name>
</gene>
<dbReference type="NCBIfam" id="NF002276">
    <property type="entry name" value="PRK01209.1-4"/>
    <property type="match status" value="1"/>
</dbReference>
<dbReference type="GO" id="GO:0009236">
    <property type="term" value="P:cobalamin biosynthetic process"/>
    <property type="evidence" value="ECO:0007669"/>
    <property type="project" value="UniProtKB-UniRule"/>
</dbReference>
<dbReference type="GO" id="GO:0015420">
    <property type="term" value="F:ABC-type vitamin B12 transporter activity"/>
    <property type="evidence" value="ECO:0007669"/>
    <property type="project" value="UniProtKB-UniRule"/>
</dbReference>
<comment type="subcellular location">
    <subcellularLocation>
        <location evidence="1 9">Cell membrane</location>
        <topology evidence="1 9">Multi-pass membrane protein</topology>
    </subcellularLocation>
</comment>
<evidence type="ECO:0000313" key="10">
    <source>
        <dbReference type="EMBL" id="RRD51461.1"/>
    </source>
</evidence>
<sequence length="320" mass="33899">MTVIHRALGLVLGTLADQILSDPRRHHPVAWFGSWATTVERRTWADDHRAGARFTVAAVAPVTLAALAVEGLSRPRPWAQVATTAIATWAALGTRRLADEGATMAQRLASGDLSLAREQLPNLCGRDPSRLDAEGLGRATVESMAENTNDAGVCTLFWGAVAGVPGILTHRCLNTLDAMVGHRNERYGRFGSAAALSDDAVAWIPARITGALACATAPLVGGDRRRAWHIMRRDGAQHPSPNGGWCEAAWAGVLGIRLGGENRYGERVETRPTLGDGPRPGPAEVQRASRLVTAVTWAATGVAVAALAALGGMRGRGRRR</sequence>
<evidence type="ECO:0000256" key="9">
    <source>
        <dbReference type="HAMAP-Rule" id="MF_00024"/>
    </source>
</evidence>
<evidence type="ECO:0000256" key="6">
    <source>
        <dbReference type="ARBA" id="ARBA00022692"/>
    </source>
</evidence>
<evidence type="ECO:0000313" key="11">
    <source>
        <dbReference type="Proteomes" id="UP000280935"/>
    </source>
</evidence>
<evidence type="ECO:0000256" key="8">
    <source>
        <dbReference type="ARBA" id="ARBA00023136"/>
    </source>
</evidence>
<accession>A0A3P1WYY6</accession>
<comment type="caution">
    <text evidence="9">Lacks conserved residue(s) required for the propagation of feature annotation.</text>
</comment>
<keyword evidence="4 9" id="KW-1003">Cell membrane</keyword>
<dbReference type="AlphaFoldDB" id="A0A3P1WYY6"/>